<sequence length="62" mass="7695">MEGDISRLEQKLSPSDRNLLRKFINNLLKKEKYTQLRKEIEDRRKEVERGEYLTHEEFWEDI</sequence>
<proteinExistence type="predicted"/>
<dbReference type="KEGG" id="daw:HS1_001579"/>
<organism evidence="1 2">
    <name type="scientific">Desulfofervidus auxilii</name>
    <dbReference type="NCBI Taxonomy" id="1621989"/>
    <lineage>
        <taxon>Bacteria</taxon>
        <taxon>Pseudomonadati</taxon>
        <taxon>Thermodesulfobacteriota</taxon>
        <taxon>Candidatus Desulfofervidia</taxon>
        <taxon>Candidatus Desulfofervidales</taxon>
        <taxon>Candidatus Desulfofervidaceae</taxon>
        <taxon>Candidatus Desulfofervidus</taxon>
    </lineage>
</organism>
<keyword evidence="2" id="KW-1185">Reference proteome</keyword>
<dbReference type="AlphaFoldDB" id="A0A7U4QL54"/>
<gene>
    <name evidence="1" type="ORF">HS1_001579</name>
</gene>
<evidence type="ECO:0000313" key="1">
    <source>
        <dbReference type="EMBL" id="AMM41375.1"/>
    </source>
</evidence>
<dbReference type="Proteomes" id="UP000070560">
    <property type="component" value="Chromosome"/>
</dbReference>
<evidence type="ECO:0000313" key="2">
    <source>
        <dbReference type="Proteomes" id="UP000070560"/>
    </source>
</evidence>
<protein>
    <submittedName>
        <fullName evidence="1">Uncharacterized protein</fullName>
    </submittedName>
</protein>
<name>A0A7U4QL54_DESA2</name>
<reference evidence="1 2" key="1">
    <citation type="submission" date="2015-10" db="EMBL/GenBank/DDBJ databases">
        <title>Candidatus Desulfofervidus auxilii, a hydrogenotrophic sulfate-reducing bacterium involved in the thermophilic anaerobic oxidation of methane.</title>
        <authorList>
            <person name="Krukenberg V."/>
            <person name="Richter M."/>
            <person name="Wegener G."/>
        </authorList>
    </citation>
    <scope>NUCLEOTIDE SEQUENCE [LARGE SCALE GENOMIC DNA]</scope>
    <source>
        <strain evidence="1 2">HS1</strain>
    </source>
</reference>
<accession>A0A7U4QL54</accession>
<dbReference type="RefSeq" id="WP_066063367.1">
    <property type="nucleotide sequence ID" value="NZ_CP013015.1"/>
</dbReference>
<dbReference type="EMBL" id="CP013015">
    <property type="protein sequence ID" value="AMM41375.1"/>
    <property type="molecule type" value="Genomic_DNA"/>
</dbReference>